<evidence type="ECO:0000256" key="1">
    <source>
        <dbReference type="SAM" id="Phobius"/>
    </source>
</evidence>
<dbReference type="EMBL" id="KN822947">
    <property type="protein sequence ID" value="KIO33668.1"/>
    <property type="molecule type" value="Genomic_DNA"/>
</dbReference>
<feature type="transmembrane region" description="Helical" evidence="1">
    <location>
        <begin position="15"/>
        <end position="40"/>
    </location>
</feature>
<dbReference type="OrthoDB" id="3171058at2759"/>
<keyword evidence="1" id="KW-0812">Transmembrane</keyword>
<reference evidence="3" key="2">
    <citation type="submission" date="2015-01" db="EMBL/GenBank/DDBJ databases">
        <title>Evolutionary Origins and Diversification of the Mycorrhizal Mutualists.</title>
        <authorList>
            <consortium name="DOE Joint Genome Institute"/>
            <consortium name="Mycorrhizal Genomics Consortium"/>
            <person name="Kohler A."/>
            <person name="Kuo A."/>
            <person name="Nagy L.G."/>
            <person name="Floudas D."/>
            <person name="Copeland A."/>
            <person name="Barry K.W."/>
            <person name="Cichocki N."/>
            <person name="Veneault-Fourrey C."/>
            <person name="LaButti K."/>
            <person name="Lindquist E.A."/>
            <person name="Lipzen A."/>
            <person name="Lundell T."/>
            <person name="Morin E."/>
            <person name="Murat C."/>
            <person name="Riley R."/>
            <person name="Ohm R."/>
            <person name="Sun H."/>
            <person name="Tunlid A."/>
            <person name="Henrissat B."/>
            <person name="Grigoriev I.V."/>
            <person name="Hibbett D.S."/>
            <person name="Martin F."/>
        </authorList>
    </citation>
    <scope>NUCLEOTIDE SEQUENCE [LARGE SCALE GENOMIC DNA]</scope>
    <source>
        <strain evidence="3">MUT 4182</strain>
    </source>
</reference>
<dbReference type="AlphaFoldDB" id="A0A0C3LI46"/>
<keyword evidence="1" id="KW-1133">Transmembrane helix</keyword>
<proteinExistence type="predicted"/>
<keyword evidence="1" id="KW-0472">Membrane</keyword>
<name>A0A0C3LI46_9AGAM</name>
<gene>
    <name evidence="2" type="ORF">M407DRAFT_17624</name>
</gene>
<evidence type="ECO:0000313" key="3">
    <source>
        <dbReference type="Proteomes" id="UP000054248"/>
    </source>
</evidence>
<dbReference type="Proteomes" id="UP000054248">
    <property type="component" value="Unassembled WGS sequence"/>
</dbReference>
<dbReference type="HOGENOM" id="CLU_036120_0_0_1"/>
<reference evidence="2 3" key="1">
    <citation type="submission" date="2014-04" db="EMBL/GenBank/DDBJ databases">
        <authorList>
            <consortium name="DOE Joint Genome Institute"/>
            <person name="Kuo A."/>
            <person name="Girlanda M."/>
            <person name="Perotto S."/>
            <person name="Kohler A."/>
            <person name="Nagy L.G."/>
            <person name="Floudas D."/>
            <person name="Copeland A."/>
            <person name="Barry K.W."/>
            <person name="Cichocki N."/>
            <person name="Veneault-Fourrey C."/>
            <person name="LaButti K."/>
            <person name="Lindquist E.A."/>
            <person name="Lipzen A."/>
            <person name="Lundell T."/>
            <person name="Morin E."/>
            <person name="Murat C."/>
            <person name="Sun H."/>
            <person name="Tunlid A."/>
            <person name="Henrissat B."/>
            <person name="Grigoriev I.V."/>
            <person name="Hibbett D.S."/>
            <person name="Martin F."/>
            <person name="Nordberg H.P."/>
            <person name="Cantor M.N."/>
            <person name="Hua S.X."/>
        </authorList>
    </citation>
    <scope>NUCLEOTIDE SEQUENCE [LARGE SCALE GENOMIC DNA]</scope>
    <source>
        <strain evidence="2 3">MUT 4182</strain>
    </source>
</reference>
<organism evidence="2 3">
    <name type="scientific">Tulasnella calospora MUT 4182</name>
    <dbReference type="NCBI Taxonomy" id="1051891"/>
    <lineage>
        <taxon>Eukaryota</taxon>
        <taxon>Fungi</taxon>
        <taxon>Dikarya</taxon>
        <taxon>Basidiomycota</taxon>
        <taxon>Agaricomycotina</taxon>
        <taxon>Agaricomycetes</taxon>
        <taxon>Cantharellales</taxon>
        <taxon>Tulasnellaceae</taxon>
        <taxon>Tulasnella</taxon>
    </lineage>
</organism>
<accession>A0A0C3LI46</accession>
<protein>
    <submittedName>
        <fullName evidence="2">Uncharacterized protein</fullName>
    </submittedName>
</protein>
<evidence type="ECO:0000313" key="2">
    <source>
        <dbReference type="EMBL" id="KIO33668.1"/>
    </source>
</evidence>
<sequence length="555" mass="62910">MTSPLYYTRGDCICFWTVLIITLPIWVTIWLADLLLNYILPSRKTRPPRRGQKITTGRLTEAELQEIRSNEAMSPPNHSIPALPAELLRQVIMHATNTHPSPFSIQRSTPLSVWEKFPFPTAHRLDPEVQRKLHILSMRQKVVISQVSKLWRDIAVEFLFNSIRIRQTKQFPLLGMAFDADERRRNAQGGSIQVVAACWVREIWIDWGLPYSHLDEIPSESDVAVLFHRCPNVVVFRGLGHRFRWDHPAAPRSNDQLVKHIVATTSSEGPVACDSPNYLEGRMVEISRFVGGDSFIPLNPVPIAVGHQPNYLYIHRLQSLELHPSAEYYSREGATVCLPELTHLFIRGLKESAEYATCLEMPNIRSLTYDAISKNRRLTPDPFQVLMEKHGAKLEELAILHNPCQEEHLQIQEHCTNLDTMYTHWAGARFCPPTVTTVGLFGLESAVYSGLEDQVLTSVAGLISTAVALQEVRDMSWRSGLVRQRAVRSRNDPAAPSHRKFWTKLSAILHSPGQKVRLVDWRGREVDTEHYELGPGEDGMDEDDRAVERLAAGGG</sequence>
<keyword evidence="3" id="KW-1185">Reference proteome</keyword>